<accession>A0A8T5GF95</accession>
<feature type="compositionally biased region" description="Basic and acidic residues" evidence="8">
    <location>
        <begin position="214"/>
        <end position="237"/>
    </location>
</feature>
<dbReference type="InterPro" id="IPR001351">
    <property type="entry name" value="Ribosomal_uS3_C"/>
</dbReference>
<organism evidence="10 11">
    <name type="scientific">Candidatus Iainarchaeum sp</name>
    <dbReference type="NCBI Taxonomy" id="3101447"/>
    <lineage>
        <taxon>Archaea</taxon>
        <taxon>Candidatus Iainarchaeota</taxon>
        <taxon>Candidatus Iainarchaeia</taxon>
        <taxon>Candidatus Iainarchaeales</taxon>
        <taxon>Candidatus Iainarchaeaceae</taxon>
        <taxon>Candidatus Iainarchaeum</taxon>
    </lineage>
</organism>
<keyword evidence="4 10" id="KW-0689">Ribosomal protein</keyword>
<evidence type="ECO:0000313" key="10">
    <source>
        <dbReference type="EMBL" id="MBT4870629.1"/>
    </source>
</evidence>
<dbReference type="FunFam" id="3.30.300.20:FF:000001">
    <property type="entry name" value="30S ribosomal protein S3"/>
    <property type="match status" value="1"/>
</dbReference>
<dbReference type="EMBL" id="JABJNZ010000046">
    <property type="protein sequence ID" value="MBT4870629.1"/>
    <property type="molecule type" value="Genomic_DNA"/>
</dbReference>
<keyword evidence="5" id="KW-0687">Ribonucleoprotein</keyword>
<evidence type="ECO:0000259" key="9">
    <source>
        <dbReference type="PROSITE" id="PS50823"/>
    </source>
</evidence>
<keyword evidence="2" id="KW-0699">rRNA-binding</keyword>
<dbReference type="InterPro" id="IPR057258">
    <property type="entry name" value="Ribosomal_uS3"/>
</dbReference>
<evidence type="ECO:0000256" key="5">
    <source>
        <dbReference type="ARBA" id="ARBA00023274"/>
    </source>
</evidence>
<dbReference type="NCBIfam" id="TIGR01008">
    <property type="entry name" value="uS3_euk_arch"/>
    <property type="match status" value="1"/>
</dbReference>
<name>A0A8T5GF95_9ARCH</name>
<keyword evidence="3 7" id="KW-0694">RNA-binding</keyword>
<dbReference type="GO" id="GO:0006412">
    <property type="term" value="P:translation"/>
    <property type="evidence" value="ECO:0007669"/>
    <property type="project" value="UniProtKB-UniRule"/>
</dbReference>
<dbReference type="PANTHER" id="PTHR11760:SF32">
    <property type="entry name" value="SMALL RIBOSOMAL SUBUNIT PROTEIN US3"/>
    <property type="match status" value="1"/>
</dbReference>
<comment type="caution">
    <text evidence="10">The sequence shown here is derived from an EMBL/GenBank/DDBJ whole genome shotgun (WGS) entry which is preliminary data.</text>
</comment>
<dbReference type="GO" id="GO:0019843">
    <property type="term" value="F:rRNA binding"/>
    <property type="evidence" value="ECO:0007669"/>
    <property type="project" value="UniProtKB-KW"/>
</dbReference>
<dbReference type="InterPro" id="IPR009019">
    <property type="entry name" value="KH_sf_prok-type"/>
</dbReference>
<dbReference type="Pfam" id="PF00189">
    <property type="entry name" value="Ribosomal_S3_C"/>
    <property type="match status" value="1"/>
</dbReference>
<evidence type="ECO:0000313" key="11">
    <source>
        <dbReference type="Proteomes" id="UP000722459"/>
    </source>
</evidence>
<feature type="region of interest" description="Disordered" evidence="8">
    <location>
        <begin position="209"/>
        <end position="237"/>
    </location>
</feature>
<dbReference type="Gene3D" id="3.30.1140.32">
    <property type="entry name" value="Ribosomal protein S3, C-terminal domain"/>
    <property type="match status" value="1"/>
</dbReference>
<dbReference type="CDD" id="cd02411">
    <property type="entry name" value="KH-II_30S_S3_arch"/>
    <property type="match status" value="1"/>
</dbReference>
<dbReference type="SUPFAM" id="SSF54814">
    <property type="entry name" value="Prokaryotic type KH domain (KH-domain type II)"/>
    <property type="match status" value="1"/>
</dbReference>
<dbReference type="Proteomes" id="UP000722459">
    <property type="component" value="Unassembled WGS sequence"/>
</dbReference>
<dbReference type="InterPro" id="IPR015946">
    <property type="entry name" value="KH_dom-like_a/b"/>
</dbReference>
<comment type="similarity">
    <text evidence="1">Belongs to the universal ribosomal protein uS3 family.</text>
</comment>
<protein>
    <recommendedName>
        <fullName evidence="6">30S ribosomal protein S3</fullName>
    </recommendedName>
</protein>
<evidence type="ECO:0000256" key="2">
    <source>
        <dbReference type="ARBA" id="ARBA00022730"/>
    </source>
</evidence>
<dbReference type="NCBIfam" id="NF003219">
    <property type="entry name" value="PRK04191.1"/>
    <property type="match status" value="1"/>
</dbReference>
<sequence>MIERTFIKKNMNKMELENYLDTKLERAGFCGIDIIKTPLVTRIVLHVAKPGLAIGKGGSTIKELTAKIESDYSIDNPQIEISEIKNPNLNARILAKKMASMIESGYSWRSVSYRMIKDIMDSGAQGVELIVKGKLSGKGGRKRQQRVAIGYLKKRGYQSRYVDKFKAAAYPKAGAIGITLSIVHPDVIFPDKIDVNEVIAATRVVAEEVTEQTETTKETEKKDEKTEAKEEVKEEKK</sequence>
<dbReference type="Gene3D" id="3.30.300.20">
    <property type="match status" value="1"/>
</dbReference>
<dbReference type="PROSITE" id="PS50823">
    <property type="entry name" value="KH_TYPE_2"/>
    <property type="match status" value="1"/>
</dbReference>
<evidence type="ECO:0000256" key="7">
    <source>
        <dbReference type="PROSITE-ProRule" id="PRU00118"/>
    </source>
</evidence>
<evidence type="ECO:0000256" key="1">
    <source>
        <dbReference type="ARBA" id="ARBA00010761"/>
    </source>
</evidence>
<evidence type="ECO:0000256" key="3">
    <source>
        <dbReference type="ARBA" id="ARBA00022884"/>
    </source>
</evidence>
<evidence type="ECO:0000256" key="4">
    <source>
        <dbReference type="ARBA" id="ARBA00022980"/>
    </source>
</evidence>
<dbReference type="Pfam" id="PF07650">
    <property type="entry name" value="KH_2"/>
    <property type="match status" value="1"/>
</dbReference>
<dbReference type="SUPFAM" id="SSF54821">
    <property type="entry name" value="Ribosomal protein S3 C-terminal domain"/>
    <property type="match status" value="1"/>
</dbReference>
<reference evidence="10" key="1">
    <citation type="journal article" date="2021" name="ISME J.">
        <title>Mercury methylation by metabolically versatile and cosmopolitan marine bacteria.</title>
        <authorList>
            <person name="Lin H."/>
            <person name="Ascher D.B."/>
            <person name="Myung Y."/>
            <person name="Lamborg C.H."/>
            <person name="Hallam S.J."/>
            <person name="Gionfriddo C.M."/>
            <person name="Holt K.E."/>
            <person name="Moreau J.W."/>
        </authorList>
    </citation>
    <scope>NUCLEOTIDE SEQUENCE</scope>
    <source>
        <strain evidence="10">SI075_bin30</strain>
    </source>
</reference>
<dbReference type="InterPro" id="IPR004044">
    <property type="entry name" value="KH_dom_type_2"/>
</dbReference>
<dbReference type="InterPro" id="IPR005703">
    <property type="entry name" value="Ribosomal_uS3_euk/arc"/>
</dbReference>
<dbReference type="InterPro" id="IPR036419">
    <property type="entry name" value="Ribosomal_S3_C_sf"/>
</dbReference>
<evidence type="ECO:0000256" key="6">
    <source>
        <dbReference type="NCBIfam" id="TIGR01008"/>
    </source>
</evidence>
<dbReference type="InterPro" id="IPR004087">
    <property type="entry name" value="KH_dom"/>
</dbReference>
<dbReference type="AlphaFoldDB" id="A0A8T5GF95"/>
<gene>
    <name evidence="10" type="ORF">HON47_03585</name>
</gene>
<proteinExistence type="inferred from homology"/>
<dbReference type="PANTHER" id="PTHR11760">
    <property type="entry name" value="30S/40S RIBOSOMAL PROTEIN S3"/>
    <property type="match status" value="1"/>
</dbReference>
<evidence type="ECO:0000256" key="8">
    <source>
        <dbReference type="SAM" id="MobiDB-lite"/>
    </source>
</evidence>
<dbReference type="GO" id="GO:0003735">
    <property type="term" value="F:structural constituent of ribosome"/>
    <property type="evidence" value="ECO:0007669"/>
    <property type="project" value="UniProtKB-UniRule"/>
</dbReference>
<dbReference type="GO" id="GO:0022627">
    <property type="term" value="C:cytosolic small ribosomal subunit"/>
    <property type="evidence" value="ECO:0007669"/>
    <property type="project" value="UniProtKB-UniRule"/>
</dbReference>
<dbReference type="SMART" id="SM00322">
    <property type="entry name" value="KH"/>
    <property type="match status" value="1"/>
</dbReference>
<feature type="domain" description="KH type-2" evidence="9">
    <location>
        <begin position="16"/>
        <end position="85"/>
    </location>
</feature>